<dbReference type="Proteomes" id="UP000183487">
    <property type="component" value="Unassembled WGS sequence"/>
</dbReference>
<proteinExistence type="predicted"/>
<dbReference type="EMBL" id="FNKP01000001">
    <property type="protein sequence ID" value="SDQ56839.1"/>
    <property type="molecule type" value="Genomic_DNA"/>
</dbReference>
<protein>
    <submittedName>
        <fullName evidence="1">Uncharacterized protein</fullName>
    </submittedName>
</protein>
<organism evidence="1 2">
    <name type="scientific">Paraburkholderia fungorum</name>
    <dbReference type="NCBI Taxonomy" id="134537"/>
    <lineage>
        <taxon>Bacteria</taxon>
        <taxon>Pseudomonadati</taxon>
        <taxon>Pseudomonadota</taxon>
        <taxon>Betaproteobacteria</taxon>
        <taxon>Burkholderiales</taxon>
        <taxon>Burkholderiaceae</taxon>
        <taxon>Paraburkholderia</taxon>
    </lineage>
</organism>
<evidence type="ECO:0000313" key="1">
    <source>
        <dbReference type="EMBL" id="SDQ56839.1"/>
    </source>
</evidence>
<evidence type="ECO:0000313" key="2">
    <source>
        <dbReference type="Proteomes" id="UP000183487"/>
    </source>
</evidence>
<sequence>MINSFYSARFDTENERIGSLWTVANLISQTILPPTIQRSAI</sequence>
<keyword evidence="2" id="KW-1185">Reference proteome</keyword>
<gene>
    <name evidence="1" type="ORF">SAMN05443245_1875</name>
</gene>
<dbReference type="AlphaFoldDB" id="A0A1H1BY54"/>
<name>A0A1H1BY54_9BURK</name>
<reference evidence="2" key="1">
    <citation type="submission" date="2016-10" db="EMBL/GenBank/DDBJ databases">
        <authorList>
            <person name="Varghese N."/>
        </authorList>
    </citation>
    <scope>NUCLEOTIDE SEQUENCE [LARGE SCALE GENOMIC DNA]</scope>
    <source>
        <strain evidence="2">GAS106B</strain>
    </source>
</reference>
<accession>A0A1H1BY54</accession>